<dbReference type="InterPro" id="IPR036937">
    <property type="entry name" value="Adhesion_dom_fimbrial_sf"/>
</dbReference>
<dbReference type="Gene3D" id="2.60.40.1090">
    <property type="entry name" value="Fimbrial-type adhesion domain"/>
    <property type="match status" value="1"/>
</dbReference>
<dbReference type="SUPFAM" id="SSF49401">
    <property type="entry name" value="Bacterial adhesins"/>
    <property type="match status" value="1"/>
</dbReference>
<dbReference type="InterPro" id="IPR000259">
    <property type="entry name" value="Adhesion_dom_fimbrial"/>
</dbReference>
<dbReference type="GO" id="GO:0009289">
    <property type="term" value="C:pilus"/>
    <property type="evidence" value="ECO:0007669"/>
    <property type="project" value="InterPro"/>
</dbReference>
<dbReference type="GO" id="GO:0043709">
    <property type="term" value="P:cell adhesion involved in single-species biofilm formation"/>
    <property type="evidence" value="ECO:0007669"/>
    <property type="project" value="TreeGrafter"/>
</dbReference>
<dbReference type="PANTHER" id="PTHR33420">
    <property type="entry name" value="FIMBRIAL SUBUNIT ELFA-RELATED"/>
    <property type="match status" value="1"/>
</dbReference>
<name>A0AA42WD98_9BURK</name>
<dbReference type="AlphaFoldDB" id="A0AA42WD98"/>
<sequence>MEETMNQKPSKRNAKSAILVALLLAANPIVGLTADKPDARGPHATFHVSGALLENACSLAMDSAYQEIWLGNTSTADLNRAGDQGAQVAIKLRLRGCVRTEGGRRDEHGGALAWSRAEPVIGVTFGASADMDNAELASVTGAAGFGLRLSDALRRPIDLNKPSRPWFVKPGDSVLTYYVTPERTSAPLRPGAFHAYINLYLTYD</sequence>
<feature type="domain" description="Fimbrial-type adhesion" evidence="1">
    <location>
        <begin position="47"/>
        <end position="204"/>
    </location>
</feature>
<evidence type="ECO:0000313" key="2">
    <source>
        <dbReference type="EMBL" id="MDH2053264.1"/>
    </source>
</evidence>
<dbReference type="RefSeq" id="WP_280028682.1">
    <property type="nucleotide sequence ID" value="NZ_CBDEUO010000011.1"/>
</dbReference>
<dbReference type="PANTHER" id="PTHR33420:SF26">
    <property type="entry name" value="FIMBRIAL SUBUNIT"/>
    <property type="match status" value="1"/>
</dbReference>
<evidence type="ECO:0000313" key="3">
    <source>
        <dbReference type="Proteomes" id="UP001161276"/>
    </source>
</evidence>
<dbReference type="EMBL" id="JAOCKG010000012">
    <property type="protein sequence ID" value="MDH2053264.1"/>
    <property type="molecule type" value="Genomic_DNA"/>
</dbReference>
<dbReference type="InterPro" id="IPR050263">
    <property type="entry name" value="Bact_Fimbrial_Adh_Pro"/>
</dbReference>
<comment type="caution">
    <text evidence="2">The sequence shown here is derived from an EMBL/GenBank/DDBJ whole genome shotgun (WGS) entry which is preliminary data.</text>
</comment>
<dbReference type="Pfam" id="PF00419">
    <property type="entry name" value="Fimbrial"/>
    <property type="match status" value="1"/>
</dbReference>
<dbReference type="InterPro" id="IPR008966">
    <property type="entry name" value="Adhesion_dom_sf"/>
</dbReference>
<organism evidence="2 3">
    <name type="scientific">Achromobacter marplatensis</name>
    <dbReference type="NCBI Taxonomy" id="470868"/>
    <lineage>
        <taxon>Bacteria</taxon>
        <taxon>Pseudomonadati</taxon>
        <taxon>Pseudomonadota</taxon>
        <taxon>Betaproteobacteria</taxon>
        <taxon>Burkholderiales</taxon>
        <taxon>Alcaligenaceae</taxon>
        <taxon>Achromobacter</taxon>
    </lineage>
</organism>
<reference evidence="2" key="1">
    <citation type="submission" date="2022-09" db="EMBL/GenBank/DDBJ databases">
        <title>Intensive care unit water sources are persistently colonized with multi-drug resistant bacteria and are the site of extensive horizontal gene transfer of antibiotic resistance genes.</title>
        <authorList>
            <person name="Diorio-Toth L."/>
        </authorList>
    </citation>
    <scope>NUCLEOTIDE SEQUENCE</scope>
    <source>
        <strain evidence="2">GD03676</strain>
    </source>
</reference>
<proteinExistence type="predicted"/>
<dbReference type="Proteomes" id="UP001161276">
    <property type="component" value="Unassembled WGS sequence"/>
</dbReference>
<accession>A0AA42WD98</accession>
<protein>
    <submittedName>
        <fullName evidence="2">Type 1 fimbrial protein</fullName>
    </submittedName>
</protein>
<evidence type="ECO:0000259" key="1">
    <source>
        <dbReference type="Pfam" id="PF00419"/>
    </source>
</evidence>
<gene>
    <name evidence="2" type="ORF">N5K24_22845</name>
</gene>